<comment type="caution">
    <text evidence="3">The sequence shown here is derived from an EMBL/GenBank/DDBJ whole genome shotgun (WGS) entry which is preliminary data.</text>
</comment>
<keyword evidence="4" id="KW-1185">Reference proteome</keyword>
<evidence type="ECO:0000313" key="3">
    <source>
        <dbReference type="EMBL" id="NYD40824.1"/>
    </source>
</evidence>
<dbReference type="AlphaFoldDB" id="A0A7Y9JB41"/>
<keyword evidence="2" id="KW-1133">Transmembrane helix</keyword>
<name>A0A7Y9JB41_9ACTN</name>
<evidence type="ECO:0000313" key="4">
    <source>
        <dbReference type="Proteomes" id="UP000535511"/>
    </source>
</evidence>
<feature type="region of interest" description="Disordered" evidence="1">
    <location>
        <begin position="1"/>
        <end position="22"/>
    </location>
</feature>
<keyword evidence="2" id="KW-0472">Membrane</keyword>
<proteinExistence type="predicted"/>
<dbReference type="Proteomes" id="UP000535511">
    <property type="component" value="Unassembled WGS sequence"/>
</dbReference>
<accession>A0A7Y9JB41</accession>
<dbReference type="EMBL" id="JACCBG010000001">
    <property type="protein sequence ID" value="NYD40824.1"/>
    <property type="molecule type" value="Genomic_DNA"/>
</dbReference>
<keyword evidence="2" id="KW-0812">Transmembrane</keyword>
<sequence length="111" mass="11521">MVGGTVADPQLPVDDDPAAPRRHPSTVGGMFYLVVLALTAVGIGVVWSGDWRAGVRWMGGALLLASLARLVLPTRDAGMLAVRHRAFDCVLLAGVGVVLIVLAGTIPNQPV</sequence>
<dbReference type="RefSeq" id="WP_179662656.1">
    <property type="nucleotide sequence ID" value="NZ_JACCBG010000001.1"/>
</dbReference>
<protein>
    <submittedName>
        <fullName evidence="3">Putative membrane protein</fullName>
    </submittedName>
</protein>
<evidence type="ECO:0000256" key="2">
    <source>
        <dbReference type="SAM" id="Phobius"/>
    </source>
</evidence>
<dbReference type="Pfam" id="PF11222">
    <property type="entry name" value="DUF3017"/>
    <property type="match status" value="1"/>
</dbReference>
<organism evidence="3 4">
    <name type="scientific">Nocardioides panaciterrulae</name>
    <dbReference type="NCBI Taxonomy" id="661492"/>
    <lineage>
        <taxon>Bacteria</taxon>
        <taxon>Bacillati</taxon>
        <taxon>Actinomycetota</taxon>
        <taxon>Actinomycetes</taxon>
        <taxon>Propionibacteriales</taxon>
        <taxon>Nocardioidaceae</taxon>
        <taxon>Nocardioides</taxon>
    </lineage>
</organism>
<reference evidence="3 4" key="1">
    <citation type="submission" date="2020-07" db="EMBL/GenBank/DDBJ databases">
        <title>Sequencing the genomes of 1000 actinobacteria strains.</title>
        <authorList>
            <person name="Klenk H.-P."/>
        </authorList>
    </citation>
    <scope>NUCLEOTIDE SEQUENCE [LARGE SCALE GENOMIC DNA]</scope>
    <source>
        <strain evidence="3 4">DSM 21350</strain>
    </source>
</reference>
<feature type="transmembrane region" description="Helical" evidence="2">
    <location>
        <begin position="30"/>
        <end position="49"/>
    </location>
</feature>
<evidence type="ECO:0000256" key="1">
    <source>
        <dbReference type="SAM" id="MobiDB-lite"/>
    </source>
</evidence>
<dbReference type="InterPro" id="IPR021385">
    <property type="entry name" value="DUF3017"/>
</dbReference>
<gene>
    <name evidence="3" type="ORF">BJZ21_000907</name>
</gene>
<feature type="transmembrane region" description="Helical" evidence="2">
    <location>
        <begin position="86"/>
        <end position="106"/>
    </location>
</feature>